<dbReference type="InterPro" id="IPR020094">
    <property type="entry name" value="TruA/RsuA/RluB/E/F_N"/>
</dbReference>
<feature type="region of interest" description="Disordered" evidence="8">
    <location>
        <begin position="1"/>
        <end position="21"/>
    </location>
</feature>
<dbReference type="InterPro" id="IPR020097">
    <property type="entry name" value="PsdUridine_synth_TruA_a/b_dom"/>
</dbReference>
<feature type="domain" description="Pseudouridine synthase I TruA alpha/beta" evidence="9">
    <location>
        <begin position="54"/>
        <end position="149"/>
    </location>
</feature>
<dbReference type="InterPro" id="IPR020095">
    <property type="entry name" value="PsdUridine_synth_TruA_C"/>
</dbReference>
<comment type="caution">
    <text evidence="4">Lacks conserved residue(s) required for the propagation of feature annotation.</text>
</comment>
<reference evidence="10 11" key="1">
    <citation type="submission" date="2016-10" db="EMBL/GenBank/DDBJ databases">
        <authorList>
            <person name="de Groot N.N."/>
        </authorList>
    </citation>
    <scope>NUCLEOTIDE SEQUENCE [LARGE SCALE GENOMIC DNA]</scope>
    <source>
        <strain evidence="10 11">IPL20</strain>
    </source>
</reference>
<comment type="similarity">
    <text evidence="1 4 7">Belongs to the tRNA pseudouridine synthase TruA family.</text>
</comment>
<dbReference type="PIRSF" id="PIRSF001430">
    <property type="entry name" value="tRNA_psdUrid_synth"/>
    <property type="match status" value="1"/>
</dbReference>
<keyword evidence="2 4" id="KW-0819">tRNA processing</keyword>
<evidence type="ECO:0000256" key="8">
    <source>
        <dbReference type="SAM" id="MobiDB-lite"/>
    </source>
</evidence>
<dbReference type="SUPFAM" id="SSF55120">
    <property type="entry name" value="Pseudouridine synthase"/>
    <property type="match status" value="1"/>
</dbReference>
<dbReference type="Pfam" id="PF01416">
    <property type="entry name" value="PseudoU_synth_1"/>
    <property type="match status" value="2"/>
</dbReference>
<evidence type="ECO:0000256" key="7">
    <source>
        <dbReference type="RuleBase" id="RU003792"/>
    </source>
</evidence>
<evidence type="ECO:0000256" key="2">
    <source>
        <dbReference type="ARBA" id="ARBA00022694"/>
    </source>
</evidence>
<dbReference type="PANTHER" id="PTHR11142:SF0">
    <property type="entry name" value="TRNA PSEUDOURIDINE SYNTHASE-LIKE 1"/>
    <property type="match status" value="1"/>
</dbReference>
<keyword evidence="11" id="KW-1185">Reference proteome</keyword>
<evidence type="ECO:0000256" key="6">
    <source>
        <dbReference type="PIRSR" id="PIRSR001430-2"/>
    </source>
</evidence>
<evidence type="ECO:0000313" key="10">
    <source>
        <dbReference type="EMBL" id="SFV36537.1"/>
    </source>
</evidence>
<dbReference type="GO" id="GO:0003723">
    <property type="term" value="F:RNA binding"/>
    <property type="evidence" value="ECO:0007669"/>
    <property type="project" value="InterPro"/>
</dbReference>
<name>A0A1I7NPD3_9HYPH</name>
<dbReference type="InterPro" id="IPR020103">
    <property type="entry name" value="PsdUridine_synth_cat_dom_sf"/>
</dbReference>
<dbReference type="GO" id="GO:0031119">
    <property type="term" value="P:tRNA pseudouridine synthesis"/>
    <property type="evidence" value="ECO:0007669"/>
    <property type="project" value="UniProtKB-UniRule"/>
</dbReference>
<dbReference type="InterPro" id="IPR001406">
    <property type="entry name" value="PsdUridine_synth_TruA"/>
</dbReference>
<dbReference type="CDD" id="cd02570">
    <property type="entry name" value="PseudoU_synth_EcTruA"/>
    <property type="match status" value="1"/>
</dbReference>
<dbReference type="STRING" id="429728.SAMN05216456_2523"/>
<dbReference type="EMBL" id="FPCK01000002">
    <property type="protein sequence ID" value="SFV36537.1"/>
    <property type="molecule type" value="Genomic_DNA"/>
</dbReference>
<dbReference type="EC" id="5.4.99.12" evidence="4"/>
<dbReference type="GO" id="GO:0160147">
    <property type="term" value="F:tRNA pseudouridine(38-40) synthase activity"/>
    <property type="evidence" value="ECO:0007669"/>
    <property type="project" value="UniProtKB-EC"/>
</dbReference>
<dbReference type="AlphaFoldDB" id="A0A1I7NPD3"/>
<dbReference type="Proteomes" id="UP000199074">
    <property type="component" value="Unassembled WGS sequence"/>
</dbReference>
<feature type="binding site" evidence="4 6">
    <location>
        <position position="156"/>
    </location>
    <ligand>
        <name>substrate</name>
    </ligand>
</feature>
<dbReference type="Gene3D" id="3.30.70.660">
    <property type="entry name" value="Pseudouridine synthase I, catalytic domain, C-terminal subdomain"/>
    <property type="match status" value="1"/>
</dbReference>
<evidence type="ECO:0000313" key="11">
    <source>
        <dbReference type="Proteomes" id="UP000199074"/>
    </source>
</evidence>
<accession>A0A1I7NPD3</accession>
<evidence type="ECO:0000256" key="4">
    <source>
        <dbReference type="HAMAP-Rule" id="MF_00171"/>
    </source>
</evidence>
<evidence type="ECO:0000256" key="5">
    <source>
        <dbReference type="PIRSR" id="PIRSR001430-1"/>
    </source>
</evidence>
<evidence type="ECO:0000256" key="3">
    <source>
        <dbReference type="ARBA" id="ARBA00023235"/>
    </source>
</evidence>
<protein>
    <recommendedName>
        <fullName evidence="4">tRNA pseudouridine synthase A</fullName>
        <ecNumber evidence="4">5.4.99.12</ecNumber>
    </recommendedName>
    <alternativeName>
        <fullName evidence="4">tRNA pseudouridine(38-40) synthase</fullName>
    </alternativeName>
    <alternativeName>
        <fullName evidence="4">tRNA pseudouridylate synthase I</fullName>
    </alternativeName>
    <alternativeName>
        <fullName evidence="4">tRNA-uridine isomerase I</fullName>
    </alternativeName>
</protein>
<feature type="domain" description="Pseudouridine synthase I TruA alpha/beta" evidence="9">
    <location>
        <begin position="189"/>
        <end position="291"/>
    </location>
</feature>
<proteinExistence type="inferred from homology"/>
<dbReference type="NCBIfam" id="TIGR00071">
    <property type="entry name" value="hisT_truA"/>
    <property type="match status" value="1"/>
</dbReference>
<organism evidence="10 11">
    <name type="scientific">Devosia crocina</name>
    <dbReference type="NCBI Taxonomy" id="429728"/>
    <lineage>
        <taxon>Bacteria</taxon>
        <taxon>Pseudomonadati</taxon>
        <taxon>Pseudomonadota</taxon>
        <taxon>Alphaproteobacteria</taxon>
        <taxon>Hyphomicrobiales</taxon>
        <taxon>Devosiaceae</taxon>
        <taxon>Devosia</taxon>
    </lineage>
</organism>
<evidence type="ECO:0000256" key="1">
    <source>
        <dbReference type="ARBA" id="ARBA00009375"/>
    </source>
</evidence>
<comment type="function">
    <text evidence="4">Formation of pseudouridine at positions 38, 39 and 40 in the anticodon stem and loop of transfer RNAs.</text>
</comment>
<sequence>MSKPPSPAGFAVDLSPRGRGGATHDRRLFRMLSPCSQTKIRWGALLPRYKIVLEYDGTPFCGWQRQADRMSVQQALEESIYRFSGEKAVTQASGRTDAGVHALGQVVHFDLASARDPFRVREALNYHLKPNPAAVLDCFQVDESFEARFSALARHYEYRILNRRAPAALERNHVWHVPAPLDADRMHEAAQLILGRHDFTTFRSAECQANSPIRTLDHFAVRRERDHVVITASARSFLHHQVRSMVGSLKRVGEGKWSPADFRAALDAADRRRCGPMAPSAGLYFVRVDYPATDASQDPSP</sequence>
<keyword evidence="3 4" id="KW-0413">Isomerase</keyword>
<evidence type="ECO:0000259" key="9">
    <source>
        <dbReference type="Pfam" id="PF01416"/>
    </source>
</evidence>
<comment type="catalytic activity">
    <reaction evidence="4 7">
        <text>uridine(38/39/40) in tRNA = pseudouridine(38/39/40) in tRNA</text>
        <dbReference type="Rhea" id="RHEA:22376"/>
        <dbReference type="Rhea" id="RHEA-COMP:10085"/>
        <dbReference type="Rhea" id="RHEA-COMP:10087"/>
        <dbReference type="ChEBI" id="CHEBI:65314"/>
        <dbReference type="ChEBI" id="CHEBI:65315"/>
        <dbReference type="EC" id="5.4.99.12"/>
    </reaction>
</comment>
<feature type="active site" description="Nucleophile" evidence="4 5">
    <location>
        <position position="97"/>
    </location>
</feature>
<dbReference type="FunFam" id="3.30.70.580:FF:000001">
    <property type="entry name" value="tRNA pseudouridine synthase A"/>
    <property type="match status" value="1"/>
</dbReference>
<dbReference type="PANTHER" id="PTHR11142">
    <property type="entry name" value="PSEUDOURIDYLATE SYNTHASE"/>
    <property type="match status" value="1"/>
</dbReference>
<comment type="subunit">
    <text evidence="4">Homodimer.</text>
</comment>
<gene>
    <name evidence="4" type="primary">truA</name>
    <name evidence="10" type="ORF">SAMN05216456_2523</name>
</gene>
<dbReference type="Gene3D" id="3.30.70.580">
    <property type="entry name" value="Pseudouridine synthase I, catalytic domain, N-terminal subdomain"/>
    <property type="match status" value="1"/>
</dbReference>
<dbReference type="HAMAP" id="MF_00171">
    <property type="entry name" value="TruA"/>
    <property type="match status" value="1"/>
</dbReference>